<proteinExistence type="predicted"/>
<evidence type="ECO:0000313" key="2">
    <source>
        <dbReference type="Proteomes" id="UP000003980"/>
    </source>
</evidence>
<sequence length="167" mass="19396">MSDRVKPVYARGFFSVSSDGWVNQLVVFYYYDPESYYAGLSPDELSKERETLKENMQYFLDQERIAINGKVTKARVRIVRIGLISTNYPFVEYVIDFKGETRRGENVYENEYEREVAEYPYEALWIFPGQVTSHSLAGNVKVFNNVLELTVSPGTETGGLEWIKFRL</sequence>
<keyword evidence="2" id="KW-1185">Reference proteome</keyword>
<dbReference type="HOGENOM" id="CLU_1412424_0_0_2"/>
<accession>H2C2J7</accession>
<dbReference type="Proteomes" id="UP000003980">
    <property type="component" value="Unassembled WGS sequence"/>
</dbReference>
<dbReference type="RefSeq" id="WP_009071223.1">
    <property type="nucleotide sequence ID" value="NZ_JH597761.1"/>
</dbReference>
<dbReference type="eggNOG" id="arCOG05489">
    <property type="taxonomic scope" value="Archaea"/>
</dbReference>
<protein>
    <submittedName>
        <fullName evidence="1">Uncharacterized protein</fullName>
    </submittedName>
</protein>
<dbReference type="EMBL" id="JH597761">
    <property type="protein sequence ID" value="EHP70468.1"/>
    <property type="molecule type" value="Genomic_DNA"/>
</dbReference>
<organism evidence="1 2">
    <name type="scientific">Metallosphaera yellowstonensis MK1</name>
    <dbReference type="NCBI Taxonomy" id="671065"/>
    <lineage>
        <taxon>Archaea</taxon>
        <taxon>Thermoproteota</taxon>
        <taxon>Thermoprotei</taxon>
        <taxon>Sulfolobales</taxon>
        <taxon>Sulfolobaceae</taxon>
        <taxon>Metallosphaera</taxon>
    </lineage>
</organism>
<dbReference type="OrthoDB" id="36293at2157"/>
<reference evidence="1 2" key="1">
    <citation type="submission" date="2012-01" db="EMBL/GenBank/DDBJ databases">
        <title>Improved High-Quality Draft sequence of Metallosphaera yellowstonensis MK1.</title>
        <authorList>
            <consortium name="US DOE Joint Genome Institute"/>
            <person name="Lucas S."/>
            <person name="Han J."/>
            <person name="Cheng J.-F."/>
            <person name="Goodwin L."/>
            <person name="Pitluck S."/>
            <person name="Peters L."/>
            <person name="Teshima H."/>
            <person name="Detter J.C."/>
            <person name="Han C."/>
            <person name="Tapia R."/>
            <person name="Land M."/>
            <person name="Hauser L."/>
            <person name="Kyrpides N."/>
            <person name="Kozubal M."/>
            <person name="Macur R.E."/>
            <person name="Jay Z."/>
            <person name="Inskeep W."/>
            <person name="Woyke T."/>
        </authorList>
    </citation>
    <scope>NUCLEOTIDE SEQUENCE [LARGE SCALE GENOMIC DNA]</scope>
    <source>
        <strain evidence="1 2">MK1</strain>
    </source>
</reference>
<dbReference type="AlphaFoldDB" id="H2C2J7"/>
<evidence type="ECO:0000313" key="1">
    <source>
        <dbReference type="EMBL" id="EHP70468.1"/>
    </source>
</evidence>
<name>H2C2J7_9CREN</name>
<gene>
    <name evidence="1" type="ORF">MetMK1DRAFT_00009710</name>
</gene>